<evidence type="ECO:0000313" key="2">
    <source>
        <dbReference type="EMBL" id="VVD90463.1"/>
    </source>
</evidence>
<organism evidence="2 3">
    <name type="scientific">Pandoraea terrae</name>
    <dbReference type="NCBI Taxonomy" id="1537710"/>
    <lineage>
        <taxon>Bacteria</taxon>
        <taxon>Pseudomonadati</taxon>
        <taxon>Pseudomonadota</taxon>
        <taxon>Betaproteobacteria</taxon>
        <taxon>Burkholderiales</taxon>
        <taxon>Burkholderiaceae</taxon>
        <taxon>Pandoraea</taxon>
    </lineage>
</organism>
<keyword evidence="1" id="KW-1133">Transmembrane helix</keyword>
<sequence length="55" mass="6624">MTTSFGEIWYTIGALVVLAILAGMVWEIGVWWTRHQDNRTVQRMHHVWERIRHPH</sequence>
<feature type="transmembrane region" description="Helical" evidence="1">
    <location>
        <begin position="12"/>
        <end position="33"/>
    </location>
</feature>
<dbReference type="RefSeq" id="WP_191628906.1">
    <property type="nucleotide sequence ID" value="NZ_CABPRZ010000005.1"/>
</dbReference>
<reference evidence="2 3" key="1">
    <citation type="submission" date="2019-08" db="EMBL/GenBank/DDBJ databases">
        <authorList>
            <person name="Peeters C."/>
        </authorList>
    </citation>
    <scope>NUCLEOTIDE SEQUENCE [LARGE SCALE GENOMIC DNA]</scope>
    <source>
        <strain evidence="2 3">LMG 30175</strain>
    </source>
</reference>
<accession>A0A5E4TTG2</accession>
<keyword evidence="3" id="KW-1185">Reference proteome</keyword>
<proteinExistence type="predicted"/>
<gene>
    <name evidence="2" type="ORF">PTE30175_01525</name>
</gene>
<keyword evidence="1" id="KW-0472">Membrane</keyword>
<evidence type="ECO:0000313" key="3">
    <source>
        <dbReference type="Proteomes" id="UP000414233"/>
    </source>
</evidence>
<keyword evidence="1" id="KW-0812">Transmembrane</keyword>
<dbReference type="Proteomes" id="UP000414233">
    <property type="component" value="Unassembled WGS sequence"/>
</dbReference>
<dbReference type="EMBL" id="CABPRZ010000005">
    <property type="protein sequence ID" value="VVD90463.1"/>
    <property type="molecule type" value="Genomic_DNA"/>
</dbReference>
<evidence type="ECO:0000256" key="1">
    <source>
        <dbReference type="SAM" id="Phobius"/>
    </source>
</evidence>
<name>A0A5E4TTG2_9BURK</name>
<protein>
    <submittedName>
        <fullName evidence="2">Uncharacterized protein</fullName>
    </submittedName>
</protein>
<dbReference type="AlphaFoldDB" id="A0A5E4TTG2"/>